<evidence type="ECO:0000313" key="2">
    <source>
        <dbReference type="Proteomes" id="UP000837857"/>
    </source>
</evidence>
<keyword evidence="2" id="KW-1185">Reference proteome</keyword>
<evidence type="ECO:0000313" key="1">
    <source>
        <dbReference type="EMBL" id="CAH2035747.1"/>
    </source>
</evidence>
<protein>
    <submittedName>
        <fullName evidence="1">Uncharacterized protein</fullName>
    </submittedName>
</protein>
<sequence>MSDYERIKANCLQRRELWEDPDFPAIQNSVFYYQVPPFTFEWRRAKITYINKEKHKKFEISTRSSC</sequence>
<reference evidence="1" key="1">
    <citation type="submission" date="2022-03" db="EMBL/GenBank/DDBJ databases">
        <authorList>
            <person name="Martin H S."/>
        </authorList>
    </citation>
    <scope>NUCLEOTIDE SEQUENCE</scope>
</reference>
<dbReference type="SUPFAM" id="SSF54001">
    <property type="entry name" value="Cysteine proteinases"/>
    <property type="match status" value="1"/>
</dbReference>
<name>A0ABN8HLB7_9NEOP</name>
<organism evidence="1 2">
    <name type="scientific">Iphiclides podalirius</name>
    <name type="common">scarce swallowtail</name>
    <dbReference type="NCBI Taxonomy" id="110791"/>
    <lineage>
        <taxon>Eukaryota</taxon>
        <taxon>Metazoa</taxon>
        <taxon>Ecdysozoa</taxon>
        <taxon>Arthropoda</taxon>
        <taxon>Hexapoda</taxon>
        <taxon>Insecta</taxon>
        <taxon>Pterygota</taxon>
        <taxon>Neoptera</taxon>
        <taxon>Endopterygota</taxon>
        <taxon>Lepidoptera</taxon>
        <taxon>Glossata</taxon>
        <taxon>Ditrysia</taxon>
        <taxon>Papilionoidea</taxon>
        <taxon>Papilionidae</taxon>
        <taxon>Papilioninae</taxon>
        <taxon>Iphiclides</taxon>
    </lineage>
</organism>
<dbReference type="InterPro" id="IPR038765">
    <property type="entry name" value="Papain-like_cys_pep_sf"/>
</dbReference>
<dbReference type="EMBL" id="OW152813">
    <property type="protein sequence ID" value="CAH2035747.1"/>
    <property type="molecule type" value="Genomic_DNA"/>
</dbReference>
<feature type="non-terminal residue" evidence="1">
    <location>
        <position position="66"/>
    </location>
</feature>
<proteinExistence type="predicted"/>
<gene>
    <name evidence="1" type="ORF">IPOD504_LOCUS684</name>
</gene>
<dbReference type="Proteomes" id="UP000837857">
    <property type="component" value="Chromosome 1"/>
</dbReference>
<accession>A0ABN8HLB7</accession>